<evidence type="ECO:0000256" key="1">
    <source>
        <dbReference type="SAM" id="MobiDB-lite"/>
    </source>
</evidence>
<feature type="region of interest" description="Disordered" evidence="1">
    <location>
        <begin position="30"/>
        <end position="74"/>
    </location>
</feature>
<feature type="chain" id="PRO_5005191464" description="Spondin domain-containing protein" evidence="2">
    <location>
        <begin position="20"/>
        <end position="143"/>
    </location>
</feature>
<dbReference type="AlphaFoldDB" id="A0A0G4HFG1"/>
<protein>
    <recommendedName>
        <fullName evidence="4">Spondin domain-containing protein</fullName>
    </recommendedName>
</protein>
<sequence length="143" mass="15729">MTLRLLAFSVLCLYGLLSGAEDVVIQTPHSDASRVSLSPRSTPDVPATAEVEETDFEKATADEAVSVSSKSEPETPQMSALAMCDCYTCRRDIPRVWVRRWLHAGVVETESETREDCGPSCRRQYGSDAQAGEEVEARARCSR</sequence>
<name>A0A0G4HFG1_9ALVE</name>
<feature type="region of interest" description="Disordered" evidence="1">
    <location>
        <begin position="115"/>
        <end position="143"/>
    </location>
</feature>
<dbReference type="VEuPathDB" id="CryptoDB:Cvel_27029"/>
<evidence type="ECO:0000313" key="3">
    <source>
        <dbReference type="EMBL" id="CEM42799.1"/>
    </source>
</evidence>
<keyword evidence="2" id="KW-0732">Signal</keyword>
<reference evidence="3" key="1">
    <citation type="submission" date="2014-11" db="EMBL/GenBank/DDBJ databases">
        <authorList>
            <person name="Otto D Thomas"/>
            <person name="Naeem Raeece"/>
        </authorList>
    </citation>
    <scope>NUCLEOTIDE SEQUENCE</scope>
</reference>
<gene>
    <name evidence="3" type="ORF">Cvel_27029</name>
</gene>
<accession>A0A0G4HFG1</accession>
<proteinExistence type="predicted"/>
<evidence type="ECO:0008006" key="4">
    <source>
        <dbReference type="Google" id="ProtNLM"/>
    </source>
</evidence>
<evidence type="ECO:0000256" key="2">
    <source>
        <dbReference type="SAM" id="SignalP"/>
    </source>
</evidence>
<feature type="signal peptide" evidence="2">
    <location>
        <begin position="1"/>
        <end position="19"/>
    </location>
</feature>
<dbReference type="EMBL" id="CDMZ01002533">
    <property type="protein sequence ID" value="CEM42799.1"/>
    <property type="molecule type" value="Genomic_DNA"/>
</dbReference>
<feature type="compositionally biased region" description="Polar residues" evidence="1">
    <location>
        <begin position="30"/>
        <end position="41"/>
    </location>
</feature>
<organism evidence="3">
    <name type="scientific">Chromera velia CCMP2878</name>
    <dbReference type="NCBI Taxonomy" id="1169474"/>
    <lineage>
        <taxon>Eukaryota</taxon>
        <taxon>Sar</taxon>
        <taxon>Alveolata</taxon>
        <taxon>Colpodellida</taxon>
        <taxon>Chromeraceae</taxon>
        <taxon>Chromera</taxon>
    </lineage>
</organism>